<dbReference type="KEGG" id="bpl:BURPS1106A_1731"/>
<evidence type="ECO:0000313" key="2">
    <source>
        <dbReference type="EMBL" id="ABN89219.1"/>
    </source>
</evidence>
<keyword evidence="2" id="KW-0378">Hydrolase</keyword>
<sequence length="448" mass="49189">MCRVSVCVFLEPSVGNEDGQVNGTAACSRVPRMRVVALRAAAARPCGILRQRRARARWRRFAERAHCFDPMRLRRESMRPAHDCRNGLLARFGIGIDRAGRPASRDRPFGRPAARDEAVYNRLMCSAARRHRGAERSTTPIVRQDAPMSSNPATSVSPRERRVQCANPLGLHHIAYTEWGDPANPRVLVCVHGLTRSGRDFDRLAAALSDVYRVVCPDVAGRGRSDWLADPKRYAVPQYVSDIVTLIARLDVERVDWFGTSMGGLIGLALGGLPGTPIGRMLVNDIGPHIEPAALERIGEYVGLDKRFATEQEGVDYLTSLSLSFGPLTPDEWRALNRPLLVRDADGSWRARYDPRIAEPFKTATPEANAQGEAWLWHALGAFAGPLLVVRGVQSDLLSRETLEAMKARGQAVTSVEIAEAGHAPAFVSAEQIAIARQFFVGDAPHAS</sequence>
<dbReference type="ESTHER" id="burma-q62kh9">
    <property type="family name" value="6_AlphaBeta_hydrolase"/>
</dbReference>
<gene>
    <name evidence="2" type="ordered locus">BURPS1106A_1731</name>
</gene>
<evidence type="ECO:0000259" key="1">
    <source>
        <dbReference type="Pfam" id="PF12697"/>
    </source>
</evidence>
<dbReference type="EMBL" id="CP000572">
    <property type="protein sequence ID" value="ABN89219.1"/>
    <property type="molecule type" value="Genomic_DNA"/>
</dbReference>
<dbReference type="Proteomes" id="UP000006738">
    <property type="component" value="Chromosome I"/>
</dbReference>
<dbReference type="SUPFAM" id="SSF53474">
    <property type="entry name" value="alpha/beta-Hydrolases"/>
    <property type="match status" value="1"/>
</dbReference>
<reference evidence="2 3" key="1">
    <citation type="submission" date="2007-02" db="EMBL/GenBank/DDBJ databases">
        <authorList>
            <person name="DeShazer D."/>
            <person name="Woods D.E."/>
            <person name="Nierman W.C."/>
        </authorList>
    </citation>
    <scope>NUCLEOTIDE SEQUENCE [LARGE SCALE GENOMIC DNA]</scope>
    <source>
        <strain evidence="2 3">1106a</strain>
    </source>
</reference>
<dbReference type="GO" id="GO:0016787">
    <property type="term" value="F:hydrolase activity"/>
    <property type="evidence" value="ECO:0007669"/>
    <property type="project" value="UniProtKB-KW"/>
</dbReference>
<dbReference type="PANTHER" id="PTHR43798:SF33">
    <property type="entry name" value="HYDROLASE, PUTATIVE (AFU_ORTHOLOGUE AFUA_2G14860)-RELATED"/>
    <property type="match status" value="1"/>
</dbReference>
<evidence type="ECO:0000313" key="3">
    <source>
        <dbReference type="Proteomes" id="UP000006738"/>
    </source>
</evidence>
<dbReference type="InterPro" id="IPR050266">
    <property type="entry name" value="AB_hydrolase_sf"/>
</dbReference>
<dbReference type="InterPro" id="IPR029058">
    <property type="entry name" value="AB_hydrolase_fold"/>
</dbReference>
<feature type="domain" description="AB hydrolase-1" evidence="1">
    <location>
        <begin position="188"/>
        <end position="432"/>
    </location>
</feature>
<proteinExistence type="predicted"/>
<dbReference type="RefSeq" id="WP_011854066.1">
    <property type="nucleotide sequence ID" value="NC_009076.1"/>
</dbReference>
<dbReference type="GO" id="GO:0016020">
    <property type="term" value="C:membrane"/>
    <property type="evidence" value="ECO:0007669"/>
    <property type="project" value="TreeGrafter"/>
</dbReference>
<dbReference type="PANTHER" id="PTHR43798">
    <property type="entry name" value="MONOACYLGLYCEROL LIPASE"/>
    <property type="match status" value="1"/>
</dbReference>
<dbReference type="Pfam" id="PF12697">
    <property type="entry name" value="Abhydrolase_6"/>
    <property type="match status" value="1"/>
</dbReference>
<protein>
    <submittedName>
        <fullName evidence="2">Hydrolase, alpha/beta fold family</fullName>
    </submittedName>
</protein>
<organism evidence="2 3">
    <name type="scientific">Burkholderia pseudomallei (strain 1106a)</name>
    <dbReference type="NCBI Taxonomy" id="357348"/>
    <lineage>
        <taxon>Bacteria</taxon>
        <taxon>Pseudomonadati</taxon>
        <taxon>Pseudomonadota</taxon>
        <taxon>Betaproteobacteria</taxon>
        <taxon>Burkholderiales</taxon>
        <taxon>Burkholderiaceae</taxon>
        <taxon>Burkholderia</taxon>
        <taxon>pseudomallei group</taxon>
    </lineage>
</organism>
<name>A3NUI1_BURP0</name>
<accession>A3NUI1</accession>
<dbReference type="HOGENOM" id="CLU_020336_1_0_4"/>
<dbReference type="Gene3D" id="3.40.50.1820">
    <property type="entry name" value="alpha/beta hydrolase"/>
    <property type="match status" value="1"/>
</dbReference>
<dbReference type="InterPro" id="IPR000073">
    <property type="entry name" value="AB_hydrolase_1"/>
</dbReference>
<dbReference type="AlphaFoldDB" id="A3NUI1"/>